<evidence type="ECO:0000313" key="4">
    <source>
        <dbReference type="Proteomes" id="UP001556367"/>
    </source>
</evidence>
<dbReference type="SUPFAM" id="SSF52540">
    <property type="entry name" value="P-loop containing nucleoside triphosphate hydrolases"/>
    <property type="match status" value="1"/>
</dbReference>
<dbReference type="PANTHER" id="PTHR10039">
    <property type="entry name" value="AMELOGENIN"/>
    <property type="match status" value="1"/>
</dbReference>
<dbReference type="Proteomes" id="UP001556367">
    <property type="component" value="Unassembled WGS sequence"/>
</dbReference>
<protein>
    <recommendedName>
        <fullName evidence="2">Nephrocystin 3-like N-terminal domain-containing protein</fullName>
    </recommendedName>
</protein>
<proteinExistence type="predicted"/>
<organism evidence="3 4">
    <name type="scientific">Hohenbuehelia grisea</name>
    <dbReference type="NCBI Taxonomy" id="104357"/>
    <lineage>
        <taxon>Eukaryota</taxon>
        <taxon>Fungi</taxon>
        <taxon>Dikarya</taxon>
        <taxon>Basidiomycota</taxon>
        <taxon>Agaricomycotina</taxon>
        <taxon>Agaricomycetes</taxon>
        <taxon>Agaricomycetidae</taxon>
        <taxon>Agaricales</taxon>
        <taxon>Pleurotineae</taxon>
        <taxon>Pleurotaceae</taxon>
        <taxon>Hohenbuehelia</taxon>
    </lineage>
</organism>
<dbReference type="InterPro" id="IPR056884">
    <property type="entry name" value="NPHP3-like_N"/>
</dbReference>
<dbReference type="InterPro" id="IPR027417">
    <property type="entry name" value="P-loop_NTPase"/>
</dbReference>
<dbReference type="EMBL" id="JASNQZ010000011">
    <property type="protein sequence ID" value="KAL0951898.1"/>
    <property type="molecule type" value="Genomic_DNA"/>
</dbReference>
<evidence type="ECO:0000259" key="2">
    <source>
        <dbReference type="Pfam" id="PF24883"/>
    </source>
</evidence>
<feature type="domain" description="Nephrocystin 3-like N-terminal" evidence="2">
    <location>
        <begin position="44"/>
        <end position="203"/>
    </location>
</feature>
<reference evidence="4" key="1">
    <citation type="submission" date="2024-06" db="EMBL/GenBank/DDBJ databases">
        <title>Multi-omics analyses provide insights into the biosynthesis of the anticancer antibiotic pleurotin in Hohenbuehelia grisea.</title>
        <authorList>
            <person name="Weaver J.A."/>
            <person name="Alberti F."/>
        </authorList>
    </citation>
    <scope>NUCLEOTIDE SEQUENCE [LARGE SCALE GENOMIC DNA]</scope>
    <source>
        <strain evidence="4">T-177</strain>
    </source>
</reference>
<dbReference type="Pfam" id="PF24883">
    <property type="entry name" value="NPHP3_N"/>
    <property type="match status" value="1"/>
</dbReference>
<sequence length="622" mass="70035">MNERHKIFDILERLPYAELASYKSDRTQPLTTCLPGTRTGLLANITEWLENPESPEQVFWLKGSLGTGKTSISASVAEMADEKGLLGGNFFFSRFHEALKNPRLLFPTIARQLARYNPDLKRAIADAVMDNDGVALMQPRFQFNALIARTIQTIQHSSSPILFIFDGLDEFESTIASYQDIMRLFIHNLAALSPNVRVFVTSRPEPYIGGLLMAMPAVNLKLHNLDDHEAQRDDIATFLWRRLTAIPEELAIGLEYEQDNGWFSKDEFGRLTARAGQSFLYASTAIRFIADPVARDPRAQLSTLLNAPSHPSSELDQLYLLVLQRAFPQTTDDAVLERLRSTLAVIGLSYAESLEVHAGIVGLSLIDAQNSGCLVHLQSVISLRPGITIYHHQSFFDFLSDPAGCVGCVDPRFLIDREHYHAKFARRCLKLFESCWSPSTLDEALFARKSLHVSDRHGALILYACRAWPIHVRAVNPENEGLLASVMAFLGSNTFVAWIFTTPDSNSMDRLIRVLLLSKWNCSLKGSALAAMRRCSLVWEAFQRSEAFSVRNHISITFWREILTLTLYRQYFVRQIGIDNDVSESFIEEVDTPTEQAEKCRLAQGPCDLCRLRANQRAVASC</sequence>
<gene>
    <name evidence="3" type="ORF">HGRIS_008554</name>
</gene>
<evidence type="ECO:0000256" key="1">
    <source>
        <dbReference type="ARBA" id="ARBA00022737"/>
    </source>
</evidence>
<name>A0ABR3J8T2_9AGAR</name>
<keyword evidence="4" id="KW-1185">Reference proteome</keyword>
<dbReference type="PANTHER" id="PTHR10039:SF14">
    <property type="entry name" value="NACHT DOMAIN-CONTAINING PROTEIN"/>
    <property type="match status" value="1"/>
</dbReference>
<keyword evidence="1" id="KW-0677">Repeat</keyword>
<accession>A0ABR3J8T2</accession>
<evidence type="ECO:0000313" key="3">
    <source>
        <dbReference type="EMBL" id="KAL0951898.1"/>
    </source>
</evidence>
<comment type="caution">
    <text evidence="3">The sequence shown here is derived from an EMBL/GenBank/DDBJ whole genome shotgun (WGS) entry which is preliminary data.</text>
</comment>
<dbReference type="Gene3D" id="3.40.50.300">
    <property type="entry name" value="P-loop containing nucleotide triphosphate hydrolases"/>
    <property type="match status" value="1"/>
</dbReference>